<evidence type="ECO:0000313" key="2">
    <source>
        <dbReference type="Proteomes" id="UP000265520"/>
    </source>
</evidence>
<accession>A0A392V5V2</accession>
<feature type="non-terminal residue" evidence="1">
    <location>
        <position position="31"/>
    </location>
</feature>
<dbReference type="Proteomes" id="UP000265520">
    <property type="component" value="Unassembled WGS sequence"/>
</dbReference>
<comment type="caution">
    <text evidence="1">The sequence shown here is derived from an EMBL/GenBank/DDBJ whole genome shotgun (WGS) entry which is preliminary data.</text>
</comment>
<sequence length="31" mass="3361">MNPVSLVHLAAMLPRYGTGTRYGYGTGTRYG</sequence>
<organism evidence="1 2">
    <name type="scientific">Trifolium medium</name>
    <dbReference type="NCBI Taxonomy" id="97028"/>
    <lineage>
        <taxon>Eukaryota</taxon>
        <taxon>Viridiplantae</taxon>
        <taxon>Streptophyta</taxon>
        <taxon>Embryophyta</taxon>
        <taxon>Tracheophyta</taxon>
        <taxon>Spermatophyta</taxon>
        <taxon>Magnoliopsida</taxon>
        <taxon>eudicotyledons</taxon>
        <taxon>Gunneridae</taxon>
        <taxon>Pentapetalae</taxon>
        <taxon>rosids</taxon>
        <taxon>fabids</taxon>
        <taxon>Fabales</taxon>
        <taxon>Fabaceae</taxon>
        <taxon>Papilionoideae</taxon>
        <taxon>50 kb inversion clade</taxon>
        <taxon>NPAAA clade</taxon>
        <taxon>Hologalegina</taxon>
        <taxon>IRL clade</taxon>
        <taxon>Trifolieae</taxon>
        <taxon>Trifolium</taxon>
    </lineage>
</organism>
<protein>
    <submittedName>
        <fullName evidence="1">Uncharacterized protein</fullName>
    </submittedName>
</protein>
<keyword evidence="2" id="KW-1185">Reference proteome</keyword>
<dbReference type="EMBL" id="LXQA011052574">
    <property type="protein sequence ID" value="MCI82832.1"/>
    <property type="molecule type" value="Genomic_DNA"/>
</dbReference>
<name>A0A392V5V2_9FABA</name>
<dbReference type="AlphaFoldDB" id="A0A392V5V2"/>
<reference evidence="1 2" key="1">
    <citation type="journal article" date="2018" name="Front. Plant Sci.">
        <title>Red Clover (Trifolium pratense) and Zigzag Clover (T. medium) - A Picture of Genomic Similarities and Differences.</title>
        <authorList>
            <person name="Dluhosova J."/>
            <person name="Istvanek J."/>
            <person name="Nedelnik J."/>
            <person name="Repkova J."/>
        </authorList>
    </citation>
    <scope>NUCLEOTIDE SEQUENCE [LARGE SCALE GENOMIC DNA]</scope>
    <source>
        <strain evidence="2">cv. 10/8</strain>
        <tissue evidence="1">Leaf</tissue>
    </source>
</reference>
<proteinExistence type="predicted"/>
<evidence type="ECO:0000313" key="1">
    <source>
        <dbReference type="EMBL" id="MCI82832.1"/>
    </source>
</evidence>